<dbReference type="PANTHER" id="PTHR12151">
    <property type="entry name" value="ELECTRON TRANSPORT PROTIN SCO1/SENC FAMILY MEMBER"/>
    <property type="match status" value="1"/>
</dbReference>
<evidence type="ECO:0000313" key="5">
    <source>
        <dbReference type="Proteomes" id="UP000281498"/>
    </source>
</evidence>
<protein>
    <submittedName>
        <fullName evidence="4">SCO family protein</fullName>
    </submittedName>
</protein>
<dbReference type="PANTHER" id="PTHR12151:SF25">
    <property type="entry name" value="LINALOOL DEHYDRATASE_ISOMERASE DOMAIN-CONTAINING PROTEIN"/>
    <property type="match status" value="1"/>
</dbReference>
<evidence type="ECO:0000256" key="1">
    <source>
        <dbReference type="ARBA" id="ARBA00010996"/>
    </source>
</evidence>
<sequence>MIRNRQTLFAAFLVLLFGCALFYIGTDGFKAYTAETARVIQLTDDKPEFPANVTLEDSNERTYSISEFEGKYIFITFMYTSCVDECPLLEMNMGRVYDSIPSEYMGEEIVFLSISFDPERDDPATLDMYKNHFSADGETWRMARINDQVELAALLETYGVIVIPDGDGDFAHNSAFYLVDQTGHLLDIIDYKNVELAANEVVEILENEEGAQ</sequence>
<dbReference type="InterPro" id="IPR036249">
    <property type="entry name" value="Thioredoxin-like_sf"/>
</dbReference>
<evidence type="ECO:0000313" key="4">
    <source>
        <dbReference type="EMBL" id="RKL67312.1"/>
    </source>
</evidence>
<organism evidence="4 5">
    <name type="scientific">Salipaludibacillus neizhouensis</name>
    <dbReference type="NCBI Taxonomy" id="885475"/>
    <lineage>
        <taxon>Bacteria</taxon>
        <taxon>Bacillati</taxon>
        <taxon>Bacillota</taxon>
        <taxon>Bacilli</taxon>
        <taxon>Bacillales</taxon>
        <taxon>Bacillaceae</taxon>
    </lineage>
</organism>
<feature type="binding site" evidence="2">
    <location>
        <position position="86"/>
    </location>
    <ligand>
        <name>Cu cation</name>
        <dbReference type="ChEBI" id="CHEBI:23378"/>
    </ligand>
</feature>
<feature type="disulfide bond" description="Redox-active" evidence="3">
    <location>
        <begin position="82"/>
        <end position="86"/>
    </location>
</feature>
<dbReference type="PROSITE" id="PS51257">
    <property type="entry name" value="PROKAR_LIPOPROTEIN"/>
    <property type="match status" value="1"/>
</dbReference>
<gene>
    <name evidence="4" type="ORF">CR203_12500</name>
</gene>
<dbReference type="AlphaFoldDB" id="A0A3A9K9U3"/>
<dbReference type="SUPFAM" id="SSF52833">
    <property type="entry name" value="Thioredoxin-like"/>
    <property type="match status" value="1"/>
</dbReference>
<comment type="caution">
    <text evidence="4">The sequence shown here is derived from an EMBL/GenBank/DDBJ whole genome shotgun (WGS) entry which is preliminary data.</text>
</comment>
<feature type="binding site" evidence="2">
    <location>
        <position position="82"/>
    </location>
    <ligand>
        <name>Cu cation</name>
        <dbReference type="ChEBI" id="CHEBI:23378"/>
    </ligand>
</feature>
<dbReference type="GO" id="GO:0046872">
    <property type="term" value="F:metal ion binding"/>
    <property type="evidence" value="ECO:0007669"/>
    <property type="project" value="UniProtKB-KW"/>
</dbReference>
<keyword evidence="3" id="KW-1015">Disulfide bond</keyword>
<dbReference type="RefSeq" id="WP_110937200.1">
    <property type="nucleotide sequence ID" value="NZ_KZ614146.1"/>
</dbReference>
<dbReference type="Pfam" id="PF02630">
    <property type="entry name" value="SCO1-SenC"/>
    <property type="match status" value="1"/>
</dbReference>
<keyword evidence="2" id="KW-0479">Metal-binding</keyword>
<dbReference type="InterPro" id="IPR003782">
    <property type="entry name" value="SCO1/SenC"/>
</dbReference>
<dbReference type="OrthoDB" id="8550465at2"/>
<keyword evidence="2" id="KW-0186">Copper</keyword>
<comment type="similarity">
    <text evidence="1">Belongs to the SCO1/2 family.</text>
</comment>
<proteinExistence type="inferred from homology"/>
<dbReference type="CDD" id="cd02968">
    <property type="entry name" value="SCO"/>
    <property type="match status" value="1"/>
</dbReference>
<dbReference type="Proteomes" id="UP000281498">
    <property type="component" value="Unassembled WGS sequence"/>
</dbReference>
<evidence type="ECO:0000256" key="3">
    <source>
        <dbReference type="PIRSR" id="PIRSR603782-2"/>
    </source>
</evidence>
<name>A0A3A9K9U3_9BACI</name>
<reference evidence="4 5" key="1">
    <citation type="submission" date="2017-10" db="EMBL/GenBank/DDBJ databases">
        <title>Bacillus sp. nov., a halophilic bacterium isolated from a Keqin Lake.</title>
        <authorList>
            <person name="Wang H."/>
        </authorList>
    </citation>
    <scope>NUCLEOTIDE SEQUENCE [LARGE SCALE GENOMIC DNA]</scope>
    <source>
        <strain evidence="4 5">KCTC 13187</strain>
    </source>
</reference>
<dbReference type="Gene3D" id="3.40.30.10">
    <property type="entry name" value="Glutaredoxin"/>
    <property type="match status" value="1"/>
</dbReference>
<accession>A0A3A9K9U3</accession>
<keyword evidence="5" id="KW-1185">Reference proteome</keyword>
<evidence type="ECO:0000256" key="2">
    <source>
        <dbReference type="PIRSR" id="PIRSR603782-1"/>
    </source>
</evidence>
<feature type="binding site" evidence="2">
    <location>
        <position position="172"/>
    </location>
    <ligand>
        <name>Cu cation</name>
        <dbReference type="ChEBI" id="CHEBI:23378"/>
    </ligand>
</feature>
<dbReference type="EMBL" id="PDOE01000004">
    <property type="protein sequence ID" value="RKL67312.1"/>
    <property type="molecule type" value="Genomic_DNA"/>
</dbReference>